<dbReference type="OrthoDB" id="9950998at2"/>
<organism evidence="1 2">
    <name type="scientific">Seonamhaeicola marinus</name>
    <dbReference type="NCBI Taxonomy" id="1912246"/>
    <lineage>
        <taxon>Bacteria</taxon>
        <taxon>Pseudomonadati</taxon>
        <taxon>Bacteroidota</taxon>
        <taxon>Flavobacteriia</taxon>
        <taxon>Flavobacteriales</taxon>
        <taxon>Flavobacteriaceae</taxon>
    </lineage>
</organism>
<evidence type="ECO:0000313" key="2">
    <source>
        <dbReference type="Proteomes" id="UP000323930"/>
    </source>
</evidence>
<proteinExistence type="predicted"/>
<dbReference type="AlphaFoldDB" id="A0A5D0J106"/>
<dbReference type="Proteomes" id="UP000323930">
    <property type="component" value="Unassembled WGS sequence"/>
</dbReference>
<accession>A0A5D0J106</accession>
<protein>
    <submittedName>
        <fullName evidence="1">Uncharacterized protein</fullName>
    </submittedName>
</protein>
<dbReference type="EMBL" id="VSDQ01000241">
    <property type="protein sequence ID" value="TYA89256.1"/>
    <property type="molecule type" value="Genomic_DNA"/>
</dbReference>
<comment type="caution">
    <text evidence="1">The sequence shown here is derived from an EMBL/GenBank/DDBJ whole genome shotgun (WGS) entry which is preliminary data.</text>
</comment>
<evidence type="ECO:0000313" key="1">
    <source>
        <dbReference type="EMBL" id="TYA89256.1"/>
    </source>
</evidence>
<gene>
    <name evidence="1" type="ORF">FUA24_03745</name>
</gene>
<reference evidence="1 2" key="1">
    <citation type="submission" date="2019-08" db="EMBL/GenBank/DDBJ databases">
        <title>Seonamhaeicola sediminis sp. nov., isolated from marine sediment.</title>
        <authorList>
            <person name="Cao W.R."/>
        </authorList>
    </citation>
    <scope>NUCLEOTIDE SEQUENCE [LARGE SCALE GENOMIC DNA]</scope>
    <source>
        <strain evidence="1 2">B011</strain>
    </source>
</reference>
<name>A0A5D0J106_9FLAO</name>
<keyword evidence="2" id="KW-1185">Reference proteome</keyword>
<sequence>MIEDFVNKLKLLRPNEGKLTSEGYSRQRIDRIYSNEFELNKKNNENCKFLLDYFIKNYDLNNFRLQNLFFTNNIETDIIQGYHIFGFIEGGYIFYENTTRMVYTAYAEDIVGTTNLLCNNDKQFFDILLIVGEYSSKSYEGIDIEEYELYENYINRCQMICQEGYFEPLFI</sequence>
<dbReference type="RefSeq" id="WP_148540123.1">
    <property type="nucleotide sequence ID" value="NZ_VSDQ01000241.1"/>
</dbReference>